<dbReference type="eggNOG" id="ENOG502S073">
    <property type="taxonomic scope" value="Eukaryota"/>
</dbReference>
<accession>S8AT89</accession>
<dbReference type="CDD" id="cd00067">
    <property type="entry name" value="GAL4"/>
    <property type="match status" value="1"/>
</dbReference>
<dbReference type="PROSITE" id="PS50048">
    <property type="entry name" value="ZN2_CY6_FUNGAL_2"/>
    <property type="match status" value="1"/>
</dbReference>
<gene>
    <name evidence="9" type="ORF">PDE_04262</name>
</gene>
<evidence type="ECO:0000256" key="4">
    <source>
        <dbReference type="ARBA" id="ARBA00023125"/>
    </source>
</evidence>
<dbReference type="PANTHER" id="PTHR47660">
    <property type="entry name" value="TRANSCRIPTION FACTOR WITH C2H2 AND ZN(2)-CYS(6) DNA BINDING DOMAIN (EUROFUNG)-RELATED-RELATED"/>
    <property type="match status" value="1"/>
</dbReference>
<protein>
    <recommendedName>
        <fullName evidence="8">Zn(2)-C6 fungal-type domain-containing protein</fullName>
    </recommendedName>
</protein>
<sequence>MRKSRYSSSRQKACQSCSVSKAKCDRQSPRCNRCRARGLTCIYRPPVSPEENTILSTPGTVNTEQMRHSPGSISDGRIPGVSEGTAENWNIVIPGGLASCNSSHTAEESRAGPMPIASSLSEHVDQSSQGATSECLDFSQLSLCCPINVDEIRTRWMDPYIQIPGKNVKSYPPGVLEFMSRVLKAYAGAATRGRGLPFVHPTQMTELQTSSPLITCLSLVRICESPLPGSENAAMAVLRREMETLIESHTTYSNDLSLLAAFQAYLIYLLVLYFRFDEGSHRSRHYTDDFIRRALINLQTIAHSASRQGLTCVADQNRTRPRWEEWIVVEAKRRTLYVMYIFDGVVASRDNLPLFLGTELHGLPVAASKYLWQATKRRDWERNYNVYLAEWRELGPTIDELWPIPDDMDDLSIAKRRSRVDHWLEDVDEFGTMLYAVTACTHEG</sequence>
<feature type="domain" description="Zn(2)-C6 fungal-type" evidence="8">
    <location>
        <begin position="13"/>
        <end position="43"/>
    </location>
</feature>
<evidence type="ECO:0000256" key="3">
    <source>
        <dbReference type="ARBA" id="ARBA00023015"/>
    </source>
</evidence>
<name>S8AT89_PENO1</name>
<evidence type="ECO:0000256" key="5">
    <source>
        <dbReference type="ARBA" id="ARBA00023163"/>
    </source>
</evidence>
<dbReference type="InterPro" id="IPR001138">
    <property type="entry name" value="Zn2Cys6_DnaBD"/>
</dbReference>
<keyword evidence="1" id="KW-0479">Metal-binding</keyword>
<dbReference type="GO" id="GO:0003677">
    <property type="term" value="F:DNA binding"/>
    <property type="evidence" value="ECO:0007669"/>
    <property type="project" value="UniProtKB-KW"/>
</dbReference>
<keyword evidence="4" id="KW-0238">DNA-binding</keyword>
<evidence type="ECO:0000256" key="1">
    <source>
        <dbReference type="ARBA" id="ARBA00022723"/>
    </source>
</evidence>
<dbReference type="Gene3D" id="4.10.240.10">
    <property type="entry name" value="Zn(2)-C6 fungal-type DNA-binding domain"/>
    <property type="match status" value="1"/>
</dbReference>
<dbReference type="PROSITE" id="PS00463">
    <property type="entry name" value="ZN2_CY6_FUNGAL_1"/>
    <property type="match status" value="1"/>
</dbReference>
<dbReference type="GO" id="GO:0008270">
    <property type="term" value="F:zinc ion binding"/>
    <property type="evidence" value="ECO:0007669"/>
    <property type="project" value="InterPro"/>
</dbReference>
<dbReference type="PRINTS" id="PR00755">
    <property type="entry name" value="AFLATOXINBRP"/>
</dbReference>
<dbReference type="SUPFAM" id="SSF57701">
    <property type="entry name" value="Zn2/Cys6 DNA-binding domain"/>
    <property type="match status" value="1"/>
</dbReference>
<organism evidence="9 10">
    <name type="scientific">Penicillium oxalicum (strain 114-2 / CGMCC 5302)</name>
    <name type="common">Penicillium decumbens</name>
    <dbReference type="NCBI Taxonomy" id="933388"/>
    <lineage>
        <taxon>Eukaryota</taxon>
        <taxon>Fungi</taxon>
        <taxon>Dikarya</taxon>
        <taxon>Ascomycota</taxon>
        <taxon>Pezizomycotina</taxon>
        <taxon>Eurotiomycetes</taxon>
        <taxon>Eurotiomycetidae</taxon>
        <taxon>Eurotiales</taxon>
        <taxon>Aspergillaceae</taxon>
        <taxon>Penicillium</taxon>
    </lineage>
</organism>
<dbReference type="EMBL" id="KB644411">
    <property type="protein sequence ID" value="EPS29313.1"/>
    <property type="molecule type" value="Genomic_DNA"/>
</dbReference>
<keyword evidence="6" id="KW-0539">Nucleus</keyword>
<dbReference type="Pfam" id="PF00172">
    <property type="entry name" value="Zn_clus"/>
    <property type="match status" value="1"/>
</dbReference>
<evidence type="ECO:0000256" key="6">
    <source>
        <dbReference type="ARBA" id="ARBA00023242"/>
    </source>
</evidence>
<evidence type="ECO:0000313" key="9">
    <source>
        <dbReference type="EMBL" id="EPS29313.1"/>
    </source>
</evidence>
<keyword evidence="10" id="KW-1185">Reference proteome</keyword>
<dbReference type="PANTHER" id="PTHR47660:SF3">
    <property type="entry name" value="FINGER DOMAIN PROTEIN, PUTATIVE (AFU_ORTHOLOGUE AFUA_4G03310)-RELATED"/>
    <property type="match status" value="1"/>
</dbReference>
<keyword evidence="3" id="KW-0805">Transcription regulation</keyword>
<reference evidence="9 10" key="1">
    <citation type="journal article" date="2013" name="PLoS ONE">
        <title>Genomic and secretomic analyses reveal unique features of the lignocellulolytic enzyme system of Penicillium decumbens.</title>
        <authorList>
            <person name="Liu G."/>
            <person name="Zhang L."/>
            <person name="Wei X."/>
            <person name="Zou G."/>
            <person name="Qin Y."/>
            <person name="Ma L."/>
            <person name="Li J."/>
            <person name="Zheng H."/>
            <person name="Wang S."/>
            <person name="Wang C."/>
            <person name="Xun L."/>
            <person name="Zhao G.-P."/>
            <person name="Zhou Z."/>
            <person name="Qu Y."/>
        </authorList>
    </citation>
    <scope>NUCLEOTIDE SEQUENCE [LARGE SCALE GENOMIC DNA]</scope>
    <source>
        <strain evidence="10">114-2 / CGMCC 5302</strain>
    </source>
</reference>
<evidence type="ECO:0000256" key="2">
    <source>
        <dbReference type="ARBA" id="ARBA00022833"/>
    </source>
</evidence>
<dbReference type="STRING" id="933388.S8AT89"/>
<evidence type="ECO:0000313" key="10">
    <source>
        <dbReference type="Proteomes" id="UP000019376"/>
    </source>
</evidence>
<dbReference type="OrthoDB" id="2441642at2759"/>
<feature type="region of interest" description="Disordered" evidence="7">
    <location>
        <begin position="60"/>
        <end position="79"/>
    </location>
</feature>
<dbReference type="GO" id="GO:0000981">
    <property type="term" value="F:DNA-binding transcription factor activity, RNA polymerase II-specific"/>
    <property type="evidence" value="ECO:0007669"/>
    <property type="project" value="InterPro"/>
</dbReference>
<dbReference type="Proteomes" id="UP000019376">
    <property type="component" value="Unassembled WGS sequence"/>
</dbReference>
<dbReference type="AlphaFoldDB" id="S8AT89"/>
<evidence type="ECO:0000256" key="7">
    <source>
        <dbReference type="SAM" id="MobiDB-lite"/>
    </source>
</evidence>
<dbReference type="InterPro" id="IPR036864">
    <property type="entry name" value="Zn2-C6_fun-type_DNA-bd_sf"/>
</dbReference>
<keyword evidence="2" id="KW-0862">Zinc</keyword>
<dbReference type="PhylomeDB" id="S8AT89"/>
<dbReference type="HOGENOM" id="CLU_044368_0_0_1"/>
<dbReference type="SMART" id="SM00066">
    <property type="entry name" value="GAL4"/>
    <property type="match status" value="1"/>
</dbReference>
<proteinExistence type="predicted"/>
<evidence type="ECO:0000259" key="8">
    <source>
        <dbReference type="PROSITE" id="PS50048"/>
    </source>
</evidence>
<keyword evidence="5" id="KW-0804">Transcription</keyword>